<feature type="region of interest" description="Disordered" evidence="5">
    <location>
        <begin position="276"/>
        <end position="305"/>
    </location>
</feature>
<evidence type="ECO:0000256" key="2">
    <source>
        <dbReference type="ARBA" id="ARBA00023136"/>
    </source>
</evidence>
<keyword evidence="3" id="KW-0998">Cell outer membrane</keyword>
<evidence type="ECO:0000259" key="7">
    <source>
        <dbReference type="PROSITE" id="PS51123"/>
    </source>
</evidence>
<keyword evidence="6" id="KW-1133">Transmembrane helix</keyword>
<dbReference type="PRINTS" id="PR01021">
    <property type="entry name" value="OMPADOMAIN"/>
</dbReference>
<protein>
    <submittedName>
        <fullName evidence="8">OmpA family protein</fullName>
    </submittedName>
</protein>
<dbReference type="PANTHER" id="PTHR30329">
    <property type="entry name" value="STATOR ELEMENT OF FLAGELLAR MOTOR COMPLEX"/>
    <property type="match status" value="1"/>
</dbReference>
<sequence>MGDTTDTSGLGNLLGGLSGAASSGVTGAASAVGSAMVGAGDLPPLPERPNRVASTPAYSDTLADQGKRTTVWPWVVAAAVVAGLLFFFLGGNETDTDTIATTNDTTAASVQDATAVLDSTATSTGPLVDSASTAISAAADSMAKALAASAAALGTFAPKKLPDGIELNIPANGIENKLIAFIDDPAKMVDQTTWFNFDRVQYETGSAKLKPESREQLQNIAAILKAYPAIALKVGGYTDNTGNAAANKTLSQSRAEAAVAELVRLGVDPARLEAEGYGQGHPVASNKTDEGRAQNRRMAVRVTKK</sequence>
<dbReference type="InterPro" id="IPR036737">
    <property type="entry name" value="OmpA-like_sf"/>
</dbReference>
<feature type="compositionally biased region" description="Basic residues" evidence="5">
    <location>
        <begin position="294"/>
        <end position="305"/>
    </location>
</feature>
<proteinExistence type="predicted"/>
<dbReference type="PRINTS" id="PR01023">
    <property type="entry name" value="NAFLGMOTY"/>
</dbReference>
<evidence type="ECO:0000313" key="9">
    <source>
        <dbReference type="Proteomes" id="UP000606008"/>
    </source>
</evidence>
<evidence type="ECO:0000256" key="1">
    <source>
        <dbReference type="ARBA" id="ARBA00004442"/>
    </source>
</evidence>
<feature type="transmembrane region" description="Helical" evidence="6">
    <location>
        <begin position="71"/>
        <end position="89"/>
    </location>
</feature>
<dbReference type="InterPro" id="IPR006664">
    <property type="entry name" value="OMP_bac"/>
</dbReference>
<reference evidence="9" key="1">
    <citation type="submission" date="2019-09" db="EMBL/GenBank/DDBJ databases">
        <authorList>
            <person name="Jung D.-H."/>
        </authorList>
    </citation>
    <scope>NUCLEOTIDE SEQUENCE [LARGE SCALE GENOMIC DNA]</scope>
    <source>
        <strain evidence="9">JA-25</strain>
    </source>
</reference>
<keyword evidence="9" id="KW-1185">Reference proteome</keyword>
<organism evidence="8 9">
    <name type="scientific">Fibrivirga algicola</name>
    <dbReference type="NCBI Taxonomy" id="2950420"/>
    <lineage>
        <taxon>Bacteria</taxon>
        <taxon>Pseudomonadati</taxon>
        <taxon>Bacteroidota</taxon>
        <taxon>Cytophagia</taxon>
        <taxon>Cytophagales</taxon>
        <taxon>Spirosomataceae</taxon>
        <taxon>Fibrivirga</taxon>
    </lineage>
</organism>
<dbReference type="Pfam" id="PF00691">
    <property type="entry name" value="OmpA"/>
    <property type="match status" value="1"/>
</dbReference>
<keyword evidence="2 4" id="KW-0472">Membrane</keyword>
<comment type="caution">
    <text evidence="8">The sequence shown here is derived from an EMBL/GenBank/DDBJ whole genome shotgun (WGS) entry which is preliminary data.</text>
</comment>
<evidence type="ECO:0000256" key="6">
    <source>
        <dbReference type="SAM" id="Phobius"/>
    </source>
</evidence>
<gene>
    <name evidence="8" type="ORF">F7231_10570</name>
</gene>
<accession>A0ABX0QFF0</accession>
<dbReference type="InterPro" id="IPR006665">
    <property type="entry name" value="OmpA-like"/>
</dbReference>
<dbReference type="Proteomes" id="UP000606008">
    <property type="component" value="Unassembled WGS sequence"/>
</dbReference>
<feature type="region of interest" description="Disordered" evidence="5">
    <location>
        <begin position="40"/>
        <end position="60"/>
    </location>
</feature>
<dbReference type="CDD" id="cd07185">
    <property type="entry name" value="OmpA_C-like"/>
    <property type="match status" value="1"/>
</dbReference>
<evidence type="ECO:0000313" key="8">
    <source>
        <dbReference type="EMBL" id="NID10613.1"/>
    </source>
</evidence>
<dbReference type="Gene3D" id="3.30.1330.60">
    <property type="entry name" value="OmpA-like domain"/>
    <property type="match status" value="1"/>
</dbReference>
<keyword evidence="6" id="KW-0812">Transmembrane</keyword>
<dbReference type="InterPro" id="IPR050330">
    <property type="entry name" value="Bact_OuterMem_StrucFunc"/>
</dbReference>
<feature type="domain" description="OmpA-like" evidence="7">
    <location>
        <begin position="189"/>
        <end position="305"/>
    </location>
</feature>
<name>A0ABX0QFF0_9BACT</name>
<dbReference type="SUPFAM" id="SSF103088">
    <property type="entry name" value="OmpA-like"/>
    <property type="match status" value="1"/>
</dbReference>
<dbReference type="EMBL" id="WAEL01000003">
    <property type="protein sequence ID" value="NID10613.1"/>
    <property type="molecule type" value="Genomic_DNA"/>
</dbReference>
<evidence type="ECO:0000256" key="3">
    <source>
        <dbReference type="ARBA" id="ARBA00023237"/>
    </source>
</evidence>
<evidence type="ECO:0000256" key="5">
    <source>
        <dbReference type="SAM" id="MobiDB-lite"/>
    </source>
</evidence>
<dbReference type="PROSITE" id="PS51123">
    <property type="entry name" value="OMPA_2"/>
    <property type="match status" value="1"/>
</dbReference>
<evidence type="ECO:0000256" key="4">
    <source>
        <dbReference type="PROSITE-ProRule" id="PRU00473"/>
    </source>
</evidence>
<dbReference type="PANTHER" id="PTHR30329:SF21">
    <property type="entry name" value="LIPOPROTEIN YIAD-RELATED"/>
    <property type="match status" value="1"/>
</dbReference>
<comment type="subcellular location">
    <subcellularLocation>
        <location evidence="1">Cell outer membrane</location>
    </subcellularLocation>
</comment>
<reference evidence="9" key="2">
    <citation type="submission" date="2023-07" db="EMBL/GenBank/DDBJ databases">
        <authorList>
            <person name="Jung D.-H."/>
        </authorList>
    </citation>
    <scope>NUCLEOTIDE SEQUENCE [LARGE SCALE GENOMIC DNA]</scope>
    <source>
        <strain evidence="9">JA-25</strain>
    </source>
</reference>